<dbReference type="EMBL" id="CP006254">
    <property type="protein sequence ID" value="AGT33141.1"/>
    <property type="molecule type" value="Genomic_DNA"/>
</dbReference>
<organism evidence="1 2">
    <name type="scientific">Geobacillus genomosp. 3</name>
    <dbReference type="NCBI Taxonomy" id="1921421"/>
    <lineage>
        <taxon>Bacteria</taxon>
        <taxon>Bacillati</taxon>
        <taxon>Bacillota</taxon>
        <taxon>Bacilli</taxon>
        <taxon>Bacillales</taxon>
        <taxon>Anoxybacillaceae</taxon>
        <taxon>Geobacillus</taxon>
    </lineage>
</organism>
<sequence>MAAFGVHIFGEKRRWTEGSRTCACFFPVRDNISFCMTLFQRFLGKLSMNGL</sequence>
<gene>
    <name evidence="1" type="ORF">M493_14515</name>
</gene>
<proteinExistence type="predicted"/>
<keyword evidence="2" id="KW-1185">Reference proteome</keyword>
<dbReference type="HOGENOM" id="CLU_3099242_0_0_9"/>
<dbReference type="AlphaFoldDB" id="S6A3I7"/>
<dbReference type="Proteomes" id="UP000015500">
    <property type="component" value="Chromosome"/>
</dbReference>
<dbReference type="PATRIC" id="fig|1345697.3.peg.2848"/>
<dbReference type="STRING" id="1921421.M493_14515"/>
<reference evidence="1 2" key="1">
    <citation type="journal article" date="2014" name="Genome Announc.">
        <title>Complete Genome Sequence of the Thermophilic Polychlorinated Biphenyl Degrader Geobacillus sp. Strain JF8 (NBRC 109937).</title>
        <authorList>
            <person name="Shintani M."/>
            <person name="Ohtsubo Y."/>
            <person name="Fukuda K."/>
            <person name="Hosoyama A."/>
            <person name="Ohji S."/>
            <person name="Yamazoe A."/>
            <person name="Fujita N."/>
            <person name="Nagata Y."/>
            <person name="Tsuda M."/>
            <person name="Hatta T."/>
            <person name="Kimbara K."/>
        </authorList>
    </citation>
    <scope>NUCLEOTIDE SEQUENCE [LARGE SCALE GENOMIC DNA]</scope>
    <source>
        <strain evidence="1 2">JF8</strain>
    </source>
</reference>
<dbReference type="KEGG" id="gjf:M493_14515"/>
<name>S6A3I7_GEOG3</name>
<evidence type="ECO:0000313" key="1">
    <source>
        <dbReference type="EMBL" id="AGT33141.1"/>
    </source>
</evidence>
<evidence type="ECO:0000313" key="2">
    <source>
        <dbReference type="Proteomes" id="UP000015500"/>
    </source>
</evidence>
<protein>
    <submittedName>
        <fullName evidence="1">Uncharacterized protein</fullName>
    </submittedName>
</protein>
<accession>S6A3I7</accession>